<protein>
    <submittedName>
        <fullName evidence="1">Uncharacterized protein</fullName>
    </submittedName>
</protein>
<dbReference type="Proteomes" id="UP000198598">
    <property type="component" value="Unassembled WGS sequence"/>
</dbReference>
<organism evidence="1 2">
    <name type="scientific">Spirosoma endophyticum</name>
    <dbReference type="NCBI Taxonomy" id="662367"/>
    <lineage>
        <taxon>Bacteria</taxon>
        <taxon>Pseudomonadati</taxon>
        <taxon>Bacteroidota</taxon>
        <taxon>Cytophagia</taxon>
        <taxon>Cytophagales</taxon>
        <taxon>Cytophagaceae</taxon>
        <taxon>Spirosoma</taxon>
    </lineage>
</organism>
<keyword evidence="2" id="KW-1185">Reference proteome</keyword>
<dbReference type="EMBL" id="FOLQ01000027">
    <property type="protein sequence ID" value="SFF06789.1"/>
    <property type="molecule type" value="Genomic_DNA"/>
</dbReference>
<evidence type="ECO:0000313" key="2">
    <source>
        <dbReference type="Proteomes" id="UP000198598"/>
    </source>
</evidence>
<proteinExistence type="predicted"/>
<evidence type="ECO:0000313" key="1">
    <source>
        <dbReference type="EMBL" id="SFF06789.1"/>
    </source>
</evidence>
<reference evidence="1 2" key="1">
    <citation type="submission" date="2016-10" db="EMBL/GenBank/DDBJ databases">
        <authorList>
            <person name="de Groot N.N."/>
        </authorList>
    </citation>
    <scope>NUCLEOTIDE SEQUENCE [LARGE SCALE GENOMIC DNA]</scope>
    <source>
        <strain evidence="1 2">DSM 26130</strain>
    </source>
</reference>
<sequence length="67" mass="8042">MRFNERVILLLVNGLCYDQLPLKIVQKNLRLILRQDTFRITRNGCLVVNHTVYDRAQDRLHQITTEY</sequence>
<name>A0A1I2FPL3_9BACT</name>
<dbReference type="AlphaFoldDB" id="A0A1I2FPL3"/>
<accession>A0A1I2FPL3</accession>
<gene>
    <name evidence="1" type="ORF">SAMN05216167_1272</name>
</gene>